<feature type="non-terminal residue" evidence="7">
    <location>
        <position position="1"/>
    </location>
</feature>
<dbReference type="PANTHER" id="PTHR15944:SF0">
    <property type="entry name" value="PRENYLCYSTEINE LYASE DOMAIN-CONTAINING PROTEIN"/>
    <property type="match status" value="1"/>
</dbReference>
<accession>A0AAW0JL50</accession>
<keyword evidence="3" id="KW-0274">FAD</keyword>
<keyword evidence="2" id="KW-0285">Flavoprotein</keyword>
<comment type="cofactor">
    <cofactor evidence="1">
        <name>FAD</name>
        <dbReference type="ChEBI" id="CHEBI:57692"/>
    </cofactor>
</comment>
<name>A0AAW0JL50_QUESU</name>
<keyword evidence="8" id="KW-1185">Reference proteome</keyword>
<evidence type="ECO:0000256" key="5">
    <source>
        <dbReference type="ARBA" id="ARBA00023180"/>
    </source>
</evidence>
<proteinExistence type="predicted"/>
<evidence type="ECO:0000256" key="4">
    <source>
        <dbReference type="ARBA" id="ARBA00023002"/>
    </source>
</evidence>
<dbReference type="GO" id="GO:0001735">
    <property type="term" value="F:prenylcysteine oxidase activity"/>
    <property type="evidence" value="ECO:0007669"/>
    <property type="project" value="InterPro"/>
</dbReference>
<evidence type="ECO:0000256" key="3">
    <source>
        <dbReference type="ARBA" id="ARBA00022827"/>
    </source>
</evidence>
<dbReference type="InterPro" id="IPR010795">
    <property type="entry name" value="Prenylcys_lyase"/>
</dbReference>
<organism evidence="7 8">
    <name type="scientific">Quercus suber</name>
    <name type="common">Cork oak</name>
    <dbReference type="NCBI Taxonomy" id="58331"/>
    <lineage>
        <taxon>Eukaryota</taxon>
        <taxon>Viridiplantae</taxon>
        <taxon>Streptophyta</taxon>
        <taxon>Embryophyta</taxon>
        <taxon>Tracheophyta</taxon>
        <taxon>Spermatophyta</taxon>
        <taxon>Magnoliopsida</taxon>
        <taxon>eudicotyledons</taxon>
        <taxon>Gunneridae</taxon>
        <taxon>Pentapetalae</taxon>
        <taxon>rosids</taxon>
        <taxon>fabids</taxon>
        <taxon>Fagales</taxon>
        <taxon>Fagaceae</taxon>
        <taxon>Quercus</taxon>
    </lineage>
</organism>
<dbReference type="GO" id="GO:0016829">
    <property type="term" value="F:lyase activity"/>
    <property type="evidence" value="ECO:0007669"/>
    <property type="project" value="UniProtKB-KW"/>
</dbReference>
<dbReference type="Proteomes" id="UP000237347">
    <property type="component" value="Unassembled WGS sequence"/>
</dbReference>
<evidence type="ECO:0000256" key="2">
    <source>
        <dbReference type="ARBA" id="ARBA00022630"/>
    </source>
</evidence>
<dbReference type="GO" id="GO:0030328">
    <property type="term" value="P:prenylcysteine catabolic process"/>
    <property type="evidence" value="ECO:0007669"/>
    <property type="project" value="InterPro"/>
</dbReference>
<evidence type="ECO:0000313" key="8">
    <source>
        <dbReference type="Proteomes" id="UP000237347"/>
    </source>
</evidence>
<evidence type="ECO:0000313" key="7">
    <source>
        <dbReference type="EMBL" id="KAK7826761.1"/>
    </source>
</evidence>
<dbReference type="PANTHER" id="PTHR15944">
    <property type="entry name" value="FARNESYLCYSTEINE LYASE"/>
    <property type="match status" value="1"/>
</dbReference>
<evidence type="ECO:0000259" key="6">
    <source>
        <dbReference type="Pfam" id="PF07156"/>
    </source>
</evidence>
<sequence>VAAWHGQRERPDFEAGASILHPKNYHAVNTPSCWVSKQEPFFFFHFRFLLSRHLGRPKVRFQDTQFQFQHPFVDKIVSLANSLLMFVRYGFSLLRMQTFVEGTVNNFLKYYERFESRPVFETVDEMLKGQVCTTSPPGLYKRS</sequence>
<feature type="domain" description="Prenylcysteine lyase" evidence="6">
    <location>
        <begin position="73"/>
        <end position="128"/>
    </location>
</feature>
<keyword evidence="7" id="KW-0456">Lyase</keyword>
<comment type="caution">
    <text evidence="7">The sequence shown here is derived from an EMBL/GenBank/DDBJ whole genome shotgun (WGS) entry which is preliminary data.</text>
</comment>
<dbReference type="GO" id="GO:0030327">
    <property type="term" value="P:prenylated protein catabolic process"/>
    <property type="evidence" value="ECO:0007669"/>
    <property type="project" value="TreeGrafter"/>
</dbReference>
<protein>
    <submittedName>
        <fullName evidence="7">Farnesylcysteine lyase</fullName>
    </submittedName>
</protein>
<dbReference type="Pfam" id="PF07156">
    <property type="entry name" value="Prenylcys_lyase"/>
    <property type="match status" value="1"/>
</dbReference>
<dbReference type="AlphaFoldDB" id="A0AAW0JL50"/>
<reference evidence="7 8" key="1">
    <citation type="journal article" date="2018" name="Sci. Data">
        <title>The draft genome sequence of cork oak.</title>
        <authorList>
            <person name="Ramos A.M."/>
            <person name="Usie A."/>
            <person name="Barbosa P."/>
            <person name="Barros P.M."/>
            <person name="Capote T."/>
            <person name="Chaves I."/>
            <person name="Simoes F."/>
            <person name="Abreu I."/>
            <person name="Carrasquinho I."/>
            <person name="Faro C."/>
            <person name="Guimaraes J.B."/>
            <person name="Mendonca D."/>
            <person name="Nobrega F."/>
            <person name="Rodrigues L."/>
            <person name="Saibo N.J.M."/>
            <person name="Varela M.C."/>
            <person name="Egas C."/>
            <person name="Matos J."/>
            <person name="Miguel C.M."/>
            <person name="Oliveira M.M."/>
            <person name="Ricardo C.P."/>
            <person name="Goncalves S."/>
        </authorList>
    </citation>
    <scope>NUCLEOTIDE SEQUENCE [LARGE SCALE GENOMIC DNA]</scope>
    <source>
        <strain evidence="8">cv. HL8</strain>
    </source>
</reference>
<dbReference type="InterPro" id="IPR017046">
    <property type="entry name" value="Prenylcysteine_Oxase1"/>
</dbReference>
<keyword evidence="4" id="KW-0560">Oxidoreductase</keyword>
<keyword evidence="5" id="KW-0325">Glycoprotein</keyword>
<evidence type="ECO:0000256" key="1">
    <source>
        <dbReference type="ARBA" id="ARBA00001974"/>
    </source>
</evidence>
<dbReference type="EMBL" id="PKMF04000537">
    <property type="protein sequence ID" value="KAK7826761.1"/>
    <property type="molecule type" value="Genomic_DNA"/>
</dbReference>
<gene>
    <name evidence="7" type="primary">FLCY_0</name>
    <name evidence="7" type="ORF">CFP56_031731</name>
</gene>